<reference evidence="3" key="1">
    <citation type="submission" date="2022-12" db="EMBL/GenBank/DDBJ databases">
        <title>Draft genome assemblies for two species of Escallonia (Escalloniales).</title>
        <authorList>
            <person name="Chanderbali A."/>
            <person name="Dervinis C."/>
            <person name="Anghel I."/>
            <person name="Soltis D."/>
            <person name="Soltis P."/>
            <person name="Zapata F."/>
        </authorList>
    </citation>
    <scope>NUCLEOTIDE SEQUENCE</scope>
    <source>
        <strain evidence="3">UCBG64.0493</strain>
        <tissue evidence="3">Leaf</tissue>
    </source>
</reference>
<keyword evidence="4" id="KW-1185">Reference proteome</keyword>
<protein>
    <recommendedName>
        <fullName evidence="2">Reverse transcriptase Ty1/copia-type domain-containing protein</fullName>
    </recommendedName>
</protein>
<evidence type="ECO:0000259" key="2">
    <source>
        <dbReference type="Pfam" id="PF07727"/>
    </source>
</evidence>
<evidence type="ECO:0000313" key="4">
    <source>
        <dbReference type="Proteomes" id="UP001188597"/>
    </source>
</evidence>
<feature type="coiled-coil region" evidence="1">
    <location>
        <begin position="144"/>
        <end position="178"/>
    </location>
</feature>
<accession>A0AA89B071</accession>
<sequence length="200" mass="23013">MLTFIDVFSRKRLADGPHIYLLLYVDDMLIAAKLMSNVNDLKDQLKREFETKDLGATKRILGMEIPRDRPVGILYVSEKKYIERVLQRFGYCYGREDSHRLKFNGHDDKAYSRDQVGVLHGGEWELLALSFSGATSSVKNEVAIEELTEKNETYAKAVEDLKKKIRLAKKQAWEAKNSGKITKKLSTDIVVLKLEKRVNF</sequence>
<name>A0AA89B071_9ASTE</name>
<evidence type="ECO:0000313" key="3">
    <source>
        <dbReference type="EMBL" id="KAK3023804.1"/>
    </source>
</evidence>
<dbReference type="Proteomes" id="UP001188597">
    <property type="component" value="Unassembled WGS sequence"/>
</dbReference>
<dbReference type="AlphaFoldDB" id="A0AA89B071"/>
<organism evidence="3 4">
    <name type="scientific">Escallonia herrerae</name>
    <dbReference type="NCBI Taxonomy" id="1293975"/>
    <lineage>
        <taxon>Eukaryota</taxon>
        <taxon>Viridiplantae</taxon>
        <taxon>Streptophyta</taxon>
        <taxon>Embryophyta</taxon>
        <taxon>Tracheophyta</taxon>
        <taxon>Spermatophyta</taxon>
        <taxon>Magnoliopsida</taxon>
        <taxon>eudicotyledons</taxon>
        <taxon>Gunneridae</taxon>
        <taxon>Pentapetalae</taxon>
        <taxon>asterids</taxon>
        <taxon>campanulids</taxon>
        <taxon>Escalloniales</taxon>
        <taxon>Escalloniaceae</taxon>
        <taxon>Escallonia</taxon>
    </lineage>
</organism>
<comment type="caution">
    <text evidence="3">The sequence shown here is derived from an EMBL/GenBank/DDBJ whole genome shotgun (WGS) entry which is preliminary data.</text>
</comment>
<evidence type="ECO:0000256" key="1">
    <source>
        <dbReference type="SAM" id="Coils"/>
    </source>
</evidence>
<gene>
    <name evidence="3" type="ORF">RJ639_043470</name>
</gene>
<dbReference type="InterPro" id="IPR013103">
    <property type="entry name" value="RVT_2"/>
</dbReference>
<feature type="domain" description="Reverse transcriptase Ty1/copia-type" evidence="2">
    <location>
        <begin position="19"/>
        <end position="90"/>
    </location>
</feature>
<dbReference type="EMBL" id="JAVXUP010000635">
    <property type="protein sequence ID" value="KAK3023804.1"/>
    <property type="molecule type" value="Genomic_DNA"/>
</dbReference>
<proteinExistence type="predicted"/>
<keyword evidence="1" id="KW-0175">Coiled coil</keyword>
<dbReference type="Pfam" id="PF07727">
    <property type="entry name" value="RVT_2"/>
    <property type="match status" value="1"/>
</dbReference>